<evidence type="ECO:0000259" key="6">
    <source>
        <dbReference type="Pfam" id="PF06657"/>
    </source>
</evidence>
<feature type="compositionally biased region" description="Basic and acidic residues" evidence="5">
    <location>
        <begin position="806"/>
        <end position="825"/>
    </location>
</feature>
<dbReference type="Pfam" id="PF14197">
    <property type="entry name" value="Cep57_CLD_2"/>
    <property type="match status" value="2"/>
</dbReference>
<evidence type="ECO:0000256" key="4">
    <source>
        <dbReference type="SAM" id="Coils"/>
    </source>
</evidence>
<dbReference type="STRING" id="100787.A0A0G4MQN6"/>
<name>A0A0G4MQN6_VERLO</name>
<dbReference type="InterPro" id="IPR051756">
    <property type="entry name" value="Centrosomal_MT-associated"/>
</dbReference>
<dbReference type="InterPro" id="IPR025925">
    <property type="entry name" value="PPC89_CLD"/>
</dbReference>
<organism evidence="8 9">
    <name type="scientific">Verticillium longisporum</name>
    <name type="common">Verticillium dahliae var. longisporum</name>
    <dbReference type="NCBI Taxonomy" id="100787"/>
    <lineage>
        <taxon>Eukaryota</taxon>
        <taxon>Fungi</taxon>
        <taxon>Dikarya</taxon>
        <taxon>Ascomycota</taxon>
        <taxon>Pezizomycotina</taxon>
        <taxon>Sordariomycetes</taxon>
        <taxon>Hypocreomycetidae</taxon>
        <taxon>Glomerellales</taxon>
        <taxon>Plectosphaerellaceae</taxon>
        <taxon>Verticillium</taxon>
    </lineage>
</organism>
<feature type="compositionally biased region" description="Polar residues" evidence="5">
    <location>
        <begin position="827"/>
        <end position="859"/>
    </location>
</feature>
<feature type="compositionally biased region" description="Polar residues" evidence="5">
    <location>
        <begin position="29"/>
        <end position="45"/>
    </location>
</feature>
<feature type="region of interest" description="Disordered" evidence="5">
    <location>
        <begin position="797"/>
        <end position="874"/>
    </location>
</feature>
<dbReference type="Gene3D" id="1.20.58.90">
    <property type="match status" value="1"/>
</dbReference>
<dbReference type="Gene3D" id="6.10.250.3110">
    <property type="match status" value="1"/>
</dbReference>
<feature type="region of interest" description="Disordered" evidence="5">
    <location>
        <begin position="21"/>
        <end position="55"/>
    </location>
</feature>
<proteinExistence type="predicted"/>
<feature type="region of interest" description="Disordered" evidence="5">
    <location>
        <begin position="82"/>
        <end position="220"/>
    </location>
</feature>
<dbReference type="PANTHER" id="PTHR19336:SF9">
    <property type="entry name" value="SPINDLE POLE BODY PROTEIN PPC89"/>
    <property type="match status" value="1"/>
</dbReference>
<evidence type="ECO:0000256" key="3">
    <source>
        <dbReference type="ARBA" id="ARBA00023212"/>
    </source>
</evidence>
<feature type="domain" description="PPC89 centrosome localisation" evidence="7">
    <location>
        <begin position="571"/>
        <end position="635"/>
    </location>
</feature>
<dbReference type="Proteomes" id="UP000044602">
    <property type="component" value="Unassembled WGS sequence"/>
</dbReference>
<gene>
    <name evidence="8" type="ORF">BN1708_007101</name>
</gene>
<keyword evidence="4" id="KW-0175">Coiled coil</keyword>
<evidence type="ECO:0008006" key="10">
    <source>
        <dbReference type="Google" id="ProtNLM"/>
    </source>
</evidence>
<sequence>MASNALDIQYKSRMLRERAAKKLHPWNSPPSSTGSHGTITMSSVMSDPDGESTRKLNEDIARVTGPRFDLEAAHRKWPEHYGAPATKHNAQSLRAKENMPPRFNPDYMDDSTQDAWQDSKRTRAEMQPRVDNESDLSSTISKSPARLAIRPEMARFAHQTRTQSPLSRAHLRHSSGSQPAPSEAPLQDRISQMRRSHTSSALPRHSEPAPAVAETNLSKHTPQNLNAIRKLFPSPSATDSPARNNGTMQSFVMPDISHLNDVVSGNLRLGGIKNGVPVFVKHGRVQNRDNRPVNDHAEVDGLAIPEDEGKIFVSMDMIREEIENLQQHDDMVQKYADDLQGEVDFLSKEVKRLKSRKSIDSALGSRSGSEPETAAHEQLVTEKLVLESQVNSLQTRLDQMTQKMGVNDVENNTLSLERDRALKKLQQACENIGELMDKLDAREKELNETQKKLDETLQLQTTQNVAPSSGETQKHQVDALQLENKSLRAENSTLRRDQQALQDEVESLRADNNSLRREQESLVAENRSLRTNARSLMSENEEFRENANTAQQELNAAREEVDALQQDMDAVDQEKITLKEDNDSLVRHNEKYFEENKMLRRENSGFERSIHDLHDENVRLKEEIEFLKQQLDHCRPLGKDDNFSARLGHDDEEEDGDEENMTSAFFVPDITIDENSIVDATTESNKAPPDMPTQSQRPFEIPEIDGPTEGSLADPENTFDTRAMKSRKDATQQKDMTTQGQKVAFSLPENAQNSKTTAQGANRSSKRRTAAQRSDAKGGLVADADAYMTQESTQDLTQNLSITFEPKAKSRKETTTRSEHTREHAVTMTQNMTGQSQKVTSAKSSLKPSHNKSTTVDMTSRSRKEERPSETRANCPALSANARRVLDDLCEHKCKNCVVCSRITGHRGTVSLKEATEGKKRIHVPKPIPATEQVQQLEGYTEEPTMRPSQHPGQALAMVIKGLKDEAEHLKMEFSRLQARYNDLNSALGRTARKDLASRMREMLKRLEVKNDQIYALYDVLEGQKQADQAMPEEELEMTIFSITGLSLREASQNFTLDSVAI</sequence>
<dbReference type="AlphaFoldDB" id="A0A0G4MQN6"/>
<keyword evidence="2" id="KW-0963">Cytoplasm</keyword>
<feature type="compositionally biased region" description="Basic and acidic residues" evidence="5">
    <location>
        <begin position="117"/>
        <end position="132"/>
    </location>
</feature>
<reference evidence="9" key="1">
    <citation type="submission" date="2015-05" db="EMBL/GenBank/DDBJ databases">
        <authorList>
            <person name="Fogelqvist Johan"/>
        </authorList>
    </citation>
    <scope>NUCLEOTIDE SEQUENCE [LARGE SCALE GENOMIC DNA]</scope>
</reference>
<keyword evidence="9" id="KW-1185">Reference proteome</keyword>
<dbReference type="GO" id="GO:0005815">
    <property type="term" value="C:microtubule organizing center"/>
    <property type="evidence" value="ECO:0007669"/>
    <property type="project" value="UniProtKB-SubCell"/>
</dbReference>
<feature type="region of interest" description="Disordered" evidence="5">
    <location>
        <begin position="682"/>
        <end position="717"/>
    </location>
</feature>
<comment type="subcellular location">
    <subcellularLocation>
        <location evidence="1">Cytoplasm</location>
        <location evidence="1">Cytoskeleton</location>
        <location evidence="1">Microtubule organizing center</location>
    </subcellularLocation>
</comment>
<evidence type="ECO:0000313" key="8">
    <source>
        <dbReference type="EMBL" id="CRK36588.1"/>
    </source>
</evidence>
<feature type="region of interest" description="Disordered" evidence="5">
    <location>
        <begin position="744"/>
        <end position="779"/>
    </location>
</feature>
<feature type="compositionally biased region" description="Polar residues" evidence="5">
    <location>
        <begin position="749"/>
        <end position="763"/>
    </location>
</feature>
<dbReference type="InterPro" id="IPR024957">
    <property type="entry name" value="Cep57_MT-bd_dom"/>
</dbReference>
<protein>
    <recommendedName>
        <fullName evidence="10">Cep57 centrosome microtubule-binding domain-containing protein</fullName>
    </recommendedName>
</protein>
<dbReference type="EMBL" id="CVQH01024194">
    <property type="protein sequence ID" value="CRK36588.1"/>
    <property type="molecule type" value="Genomic_DNA"/>
</dbReference>
<dbReference type="Pfam" id="PF06657">
    <property type="entry name" value="Cep57_MT_bd"/>
    <property type="match status" value="1"/>
</dbReference>
<feature type="coiled-coil region" evidence="4">
    <location>
        <begin position="960"/>
        <end position="1013"/>
    </location>
</feature>
<feature type="domain" description="Cep57 centrosome microtubule-binding" evidence="6">
    <location>
        <begin position="944"/>
        <end position="1020"/>
    </location>
</feature>
<evidence type="ECO:0000259" key="7">
    <source>
        <dbReference type="Pfam" id="PF14197"/>
    </source>
</evidence>
<accession>A0A0G4MQN6</accession>
<evidence type="ECO:0000256" key="1">
    <source>
        <dbReference type="ARBA" id="ARBA00004267"/>
    </source>
</evidence>
<feature type="coiled-coil region" evidence="4">
    <location>
        <begin position="383"/>
        <end position="581"/>
    </location>
</feature>
<dbReference type="PANTHER" id="PTHR19336">
    <property type="entry name" value="UNCHARACTERIZED DUF1167"/>
    <property type="match status" value="1"/>
</dbReference>
<keyword evidence="3" id="KW-0206">Cytoskeleton</keyword>
<dbReference type="GO" id="GO:0008017">
    <property type="term" value="F:microtubule binding"/>
    <property type="evidence" value="ECO:0007669"/>
    <property type="project" value="InterPro"/>
</dbReference>
<feature type="domain" description="PPC89 centrosome localisation" evidence="7">
    <location>
        <begin position="386"/>
        <end position="450"/>
    </location>
</feature>
<feature type="compositionally biased region" description="Basic and acidic residues" evidence="5">
    <location>
        <begin position="860"/>
        <end position="870"/>
    </location>
</feature>
<evidence type="ECO:0000256" key="5">
    <source>
        <dbReference type="SAM" id="MobiDB-lite"/>
    </source>
</evidence>
<evidence type="ECO:0000256" key="2">
    <source>
        <dbReference type="ARBA" id="ARBA00022490"/>
    </source>
</evidence>
<evidence type="ECO:0000313" key="9">
    <source>
        <dbReference type="Proteomes" id="UP000044602"/>
    </source>
</evidence>